<evidence type="ECO:0000313" key="12">
    <source>
        <dbReference type="Proteomes" id="UP000009286"/>
    </source>
</evidence>
<evidence type="ECO:0000256" key="6">
    <source>
        <dbReference type="ARBA" id="ARBA00023098"/>
    </source>
</evidence>
<keyword evidence="2 10" id="KW-0444">Lipid biosynthesis</keyword>
<evidence type="ECO:0000256" key="9">
    <source>
        <dbReference type="ARBA" id="ARBA00023264"/>
    </source>
</evidence>
<comment type="similarity">
    <text evidence="10">Belongs to the PlsY family.</text>
</comment>
<dbReference type="NCBIfam" id="TIGR00023">
    <property type="entry name" value="glycerol-3-phosphate 1-O-acyltransferase PlsY"/>
    <property type="match status" value="1"/>
</dbReference>
<sequence length="199" mass="20865">MTSVLLFSVFGYLLGSIPFGLVLARLGGYGDIRKIGSGNIGATNVLRTGNKPLAFLTLILDGGKGALAVFIANHFGSFDAAMAAGLFSILGHCFPIWLQFKGGKGVATTLGMVLALAPFTGLAACTTWLVVAVISRISSLSALIAMISMPVSAFVIYHDIKLAAVCAGVAAFVWIRHKANIQRILKGEEPKIGKKKKDA</sequence>
<dbReference type="STRING" id="856793.MICA_1942"/>
<dbReference type="RefSeq" id="WP_014103474.1">
    <property type="nucleotide sequence ID" value="NC_016026.1"/>
</dbReference>
<dbReference type="HAMAP" id="MF_01043">
    <property type="entry name" value="PlsY"/>
    <property type="match status" value="1"/>
</dbReference>
<dbReference type="Proteomes" id="UP000009286">
    <property type="component" value="Chromosome"/>
</dbReference>
<keyword evidence="10" id="KW-0997">Cell inner membrane</keyword>
<keyword evidence="8 10" id="KW-0594">Phospholipid biosynthesis</keyword>
<keyword evidence="3 10" id="KW-0808">Transferase</keyword>
<keyword evidence="6 10" id="KW-0443">Lipid metabolism</keyword>
<accession>G2KNK6</accession>
<dbReference type="EMBL" id="CP002382">
    <property type="protein sequence ID" value="AEP10251.1"/>
    <property type="molecule type" value="Genomic_DNA"/>
</dbReference>
<feature type="transmembrane region" description="Helical" evidence="10">
    <location>
        <begin position="110"/>
        <end position="134"/>
    </location>
</feature>
<evidence type="ECO:0000256" key="8">
    <source>
        <dbReference type="ARBA" id="ARBA00023209"/>
    </source>
</evidence>
<dbReference type="SMART" id="SM01207">
    <property type="entry name" value="G3P_acyltransf"/>
    <property type="match status" value="1"/>
</dbReference>
<comment type="catalytic activity">
    <reaction evidence="10">
        <text>an acyl phosphate + sn-glycerol 3-phosphate = a 1-acyl-sn-glycero-3-phosphate + phosphate</text>
        <dbReference type="Rhea" id="RHEA:34075"/>
        <dbReference type="ChEBI" id="CHEBI:43474"/>
        <dbReference type="ChEBI" id="CHEBI:57597"/>
        <dbReference type="ChEBI" id="CHEBI:57970"/>
        <dbReference type="ChEBI" id="CHEBI:59918"/>
        <dbReference type="EC" id="2.3.1.275"/>
    </reaction>
</comment>
<proteinExistence type="inferred from homology"/>
<dbReference type="UniPathway" id="UPA00085"/>
<comment type="subcellular location">
    <subcellularLocation>
        <location evidence="10">Cell inner membrane</location>
        <topology evidence="10">Multi-pass membrane protein</topology>
    </subcellularLocation>
</comment>
<evidence type="ECO:0000256" key="10">
    <source>
        <dbReference type="HAMAP-Rule" id="MF_01043"/>
    </source>
</evidence>
<evidence type="ECO:0000256" key="7">
    <source>
        <dbReference type="ARBA" id="ARBA00023136"/>
    </source>
</evidence>
<comment type="subunit">
    <text evidence="10">Probably interacts with PlsX.</text>
</comment>
<dbReference type="GO" id="GO:0008654">
    <property type="term" value="P:phospholipid biosynthetic process"/>
    <property type="evidence" value="ECO:0007669"/>
    <property type="project" value="UniProtKB-UniRule"/>
</dbReference>
<keyword evidence="9 10" id="KW-1208">Phospholipid metabolism</keyword>
<gene>
    <name evidence="10" type="primary">plsY</name>
    <name evidence="11" type="ordered locus">MICA_1942</name>
</gene>
<dbReference type="KEGG" id="mai:MICA_1942"/>
<dbReference type="GO" id="GO:0043772">
    <property type="term" value="F:acyl-phosphate glycerol-3-phosphate acyltransferase activity"/>
    <property type="evidence" value="ECO:0007669"/>
    <property type="project" value="UniProtKB-UniRule"/>
</dbReference>
<evidence type="ECO:0000256" key="4">
    <source>
        <dbReference type="ARBA" id="ARBA00022692"/>
    </source>
</evidence>
<dbReference type="GO" id="GO:0005886">
    <property type="term" value="C:plasma membrane"/>
    <property type="evidence" value="ECO:0007669"/>
    <property type="project" value="UniProtKB-SubCell"/>
</dbReference>
<dbReference type="OrthoDB" id="9777124at2"/>
<feature type="transmembrane region" description="Helical" evidence="10">
    <location>
        <begin position="154"/>
        <end position="175"/>
    </location>
</feature>
<dbReference type="eggNOG" id="COG0344">
    <property type="taxonomic scope" value="Bacteria"/>
</dbReference>
<comment type="function">
    <text evidence="10">Catalyzes the transfer of an acyl group from acyl-phosphate (acyl-PO(4)) to glycerol-3-phosphate (G3P) to form lysophosphatidic acid (LPA). This enzyme utilizes acyl-phosphate as fatty acyl donor, but not acyl-CoA or acyl-ACP.</text>
</comment>
<keyword evidence="7 10" id="KW-0472">Membrane</keyword>
<evidence type="ECO:0000256" key="3">
    <source>
        <dbReference type="ARBA" id="ARBA00022679"/>
    </source>
</evidence>
<evidence type="ECO:0000256" key="5">
    <source>
        <dbReference type="ARBA" id="ARBA00022989"/>
    </source>
</evidence>
<dbReference type="InterPro" id="IPR003811">
    <property type="entry name" value="G3P_acylTferase_PlsY"/>
</dbReference>
<keyword evidence="4 10" id="KW-0812">Transmembrane</keyword>
<dbReference type="AlphaFoldDB" id="G2KNK6"/>
<dbReference type="Pfam" id="PF02660">
    <property type="entry name" value="G3P_acyltransf"/>
    <property type="match status" value="1"/>
</dbReference>
<feature type="transmembrane region" description="Helical" evidence="10">
    <location>
        <begin position="78"/>
        <end position="98"/>
    </location>
</feature>
<evidence type="ECO:0000256" key="1">
    <source>
        <dbReference type="ARBA" id="ARBA00022475"/>
    </source>
</evidence>
<feature type="transmembrane region" description="Helical" evidence="10">
    <location>
        <begin position="6"/>
        <end position="24"/>
    </location>
</feature>
<dbReference type="PANTHER" id="PTHR30309">
    <property type="entry name" value="INNER MEMBRANE PROTEIN YGIH"/>
    <property type="match status" value="1"/>
</dbReference>
<dbReference type="HOGENOM" id="CLU_081254_1_0_5"/>
<comment type="pathway">
    <text evidence="10">Lipid metabolism; phospholipid metabolism.</text>
</comment>
<keyword evidence="12" id="KW-1185">Reference proteome</keyword>
<name>G2KNK6_MICAA</name>
<evidence type="ECO:0000256" key="2">
    <source>
        <dbReference type="ARBA" id="ARBA00022516"/>
    </source>
</evidence>
<protein>
    <recommendedName>
        <fullName evidence="10">Glycerol-3-phosphate acyltransferase</fullName>
    </recommendedName>
    <alternativeName>
        <fullName evidence="10">Acyl-PO4 G3P acyltransferase</fullName>
    </alternativeName>
    <alternativeName>
        <fullName evidence="10">Acyl-phosphate--glycerol-3-phosphate acyltransferase</fullName>
    </alternativeName>
    <alternativeName>
        <fullName evidence="10">G3P acyltransferase</fullName>
        <shortName evidence="10">GPAT</shortName>
        <ecNumber evidence="10">2.3.1.275</ecNumber>
    </alternativeName>
    <alternativeName>
        <fullName evidence="10">Lysophosphatidic acid synthase</fullName>
        <shortName evidence="10">LPA synthase</shortName>
    </alternativeName>
</protein>
<dbReference type="EC" id="2.3.1.275" evidence="10"/>
<organism evidence="11 12">
    <name type="scientific">Micavibrio aeruginosavorus (strain ARL-13)</name>
    <dbReference type="NCBI Taxonomy" id="856793"/>
    <lineage>
        <taxon>Bacteria</taxon>
        <taxon>Pseudomonadati</taxon>
        <taxon>Bdellovibrionota</taxon>
        <taxon>Bdellovibrionia</taxon>
        <taxon>Bdellovibrionales</taxon>
        <taxon>Pseudobdellovibrionaceae</taxon>
        <taxon>Micavibrio</taxon>
    </lineage>
</organism>
<reference evidence="11 12" key="1">
    <citation type="journal article" date="2011" name="BMC Genomics">
        <title>Genomic insights into an obligate epibiotic bacterial predator: Micavibrio aeruginosavorus ARL-13.</title>
        <authorList>
            <person name="Wang Z."/>
            <person name="Kadouri D."/>
            <person name="Wu M."/>
        </authorList>
    </citation>
    <scope>NUCLEOTIDE SEQUENCE [LARGE SCALE GENOMIC DNA]</scope>
    <source>
        <strain evidence="11 12">ARL-13</strain>
    </source>
</reference>
<feature type="transmembrane region" description="Helical" evidence="10">
    <location>
        <begin position="53"/>
        <end position="72"/>
    </location>
</feature>
<keyword evidence="1 10" id="KW-1003">Cell membrane</keyword>
<evidence type="ECO:0000313" key="11">
    <source>
        <dbReference type="EMBL" id="AEP10251.1"/>
    </source>
</evidence>
<keyword evidence="5 10" id="KW-1133">Transmembrane helix</keyword>
<dbReference type="PANTHER" id="PTHR30309:SF0">
    <property type="entry name" value="GLYCEROL-3-PHOSPHATE ACYLTRANSFERASE-RELATED"/>
    <property type="match status" value="1"/>
</dbReference>